<keyword evidence="1" id="KW-0812">Transmembrane</keyword>
<keyword evidence="3" id="KW-1185">Reference proteome</keyword>
<dbReference type="RefSeq" id="WP_073010707.1">
    <property type="nucleotide sequence ID" value="NZ_FQXD01000012.1"/>
</dbReference>
<dbReference type="AlphaFoldDB" id="A0A1M5VIZ2"/>
<keyword evidence="1" id="KW-1133">Transmembrane helix</keyword>
<evidence type="ECO:0000313" key="3">
    <source>
        <dbReference type="Proteomes" id="UP000184079"/>
    </source>
</evidence>
<organism evidence="2 3">
    <name type="scientific">Virgibacillus chiguensis</name>
    <dbReference type="NCBI Taxonomy" id="411959"/>
    <lineage>
        <taxon>Bacteria</taxon>
        <taxon>Bacillati</taxon>
        <taxon>Bacillota</taxon>
        <taxon>Bacilli</taxon>
        <taxon>Bacillales</taxon>
        <taxon>Bacillaceae</taxon>
        <taxon>Virgibacillus</taxon>
    </lineage>
</organism>
<dbReference type="Proteomes" id="UP000184079">
    <property type="component" value="Unassembled WGS sequence"/>
</dbReference>
<name>A0A1M5VIZ2_9BACI</name>
<reference evidence="3" key="1">
    <citation type="submission" date="2016-11" db="EMBL/GenBank/DDBJ databases">
        <authorList>
            <person name="Varghese N."/>
            <person name="Submissions S."/>
        </authorList>
    </citation>
    <scope>NUCLEOTIDE SEQUENCE [LARGE SCALE GENOMIC DNA]</scope>
    <source>
        <strain evidence="3">CGMCC 1.6496</strain>
    </source>
</reference>
<proteinExistence type="predicted"/>
<feature type="transmembrane region" description="Helical" evidence="1">
    <location>
        <begin position="49"/>
        <end position="66"/>
    </location>
</feature>
<gene>
    <name evidence="2" type="ORF">SAMN05421807_112146</name>
</gene>
<protein>
    <submittedName>
        <fullName evidence="2">Uncharacterized protein</fullName>
    </submittedName>
</protein>
<dbReference type="EMBL" id="FQXD01000012">
    <property type="protein sequence ID" value="SHH75216.1"/>
    <property type="molecule type" value="Genomic_DNA"/>
</dbReference>
<sequence>MNIDFSPLELTMNDIAFNLAKLLGIPLIISLAAGLMLEILKAPKGLIRFIAPLIFLLSFVVGLKIMF</sequence>
<evidence type="ECO:0000313" key="2">
    <source>
        <dbReference type="EMBL" id="SHH75216.1"/>
    </source>
</evidence>
<keyword evidence="1" id="KW-0472">Membrane</keyword>
<evidence type="ECO:0000256" key="1">
    <source>
        <dbReference type="SAM" id="Phobius"/>
    </source>
</evidence>
<feature type="transmembrane region" description="Helical" evidence="1">
    <location>
        <begin position="15"/>
        <end position="37"/>
    </location>
</feature>
<dbReference type="OrthoDB" id="2935858at2"/>
<accession>A0A1M5VIZ2</accession>